<dbReference type="InterPro" id="IPR000577">
    <property type="entry name" value="Carb_kinase_FGGY"/>
</dbReference>
<gene>
    <name evidence="9" type="primary">glpK</name>
    <name evidence="13" type="ORF">SAMN05428963_11770</name>
</gene>
<comment type="similarity">
    <text evidence="2 9 10">Belongs to the FGGY kinase family.</text>
</comment>
<feature type="binding site" evidence="9">
    <location>
        <position position="308"/>
    </location>
    <ligand>
        <name>ATP</name>
        <dbReference type="ChEBI" id="CHEBI:30616"/>
    </ligand>
</feature>
<feature type="binding site" evidence="9">
    <location>
        <position position="265"/>
    </location>
    <ligand>
        <name>ADP</name>
        <dbReference type="ChEBI" id="CHEBI:456216"/>
    </ligand>
</feature>
<dbReference type="InterPro" id="IPR018483">
    <property type="entry name" value="Carb_kinase_FGGY_CS"/>
</dbReference>
<dbReference type="GO" id="GO:0006072">
    <property type="term" value="P:glycerol-3-phosphate metabolic process"/>
    <property type="evidence" value="ECO:0007669"/>
    <property type="project" value="InterPro"/>
</dbReference>
<dbReference type="FunFam" id="3.30.420.40:FF:000008">
    <property type="entry name" value="Glycerol kinase"/>
    <property type="match status" value="1"/>
</dbReference>
<dbReference type="PANTHER" id="PTHR10196">
    <property type="entry name" value="SUGAR KINASE"/>
    <property type="match status" value="1"/>
</dbReference>
<dbReference type="CDD" id="cd07786">
    <property type="entry name" value="FGGY_EcGK_like"/>
    <property type="match status" value="1"/>
</dbReference>
<feature type="binding site" evidence="9">
    <location>
        <position position="134"/>
    </location>
    <ligand>
        <name>glycerol</name>
        <dbReference type="ChEBI" id="CHEBI:17754"/>
    </ligand>
</feature>
<comment type="activity regulation">
    <text evidence="9">Inhibited by fructose 1,6-bisphosphate (FBP).</text>
</comment>
<sequence length="497" mass="54270">MPGFVLAIDQGTTSTRAIAFDDGLHVLSVAQQEFQQHFPRSGWVEHDPEEIWRTVLDTTRLALARAALAASDIAAIGITNQRETVIIWDRATGKPIHNAVVWQDRRTSETCRRLIDDGAEDMIRDRTGLIVDPYFSATKIAWLLDNVEGARRRAEAGELAFGTIDSYLLWRLTGGRVHATDATNASRTLLFDIAKNDWDDELLGLFGVPRALLPRVEDCDGEFGETDPSLFGVAIPIRGVAGDQHAAMVGQACFQPGMVKSTYGTGCFAVLNTGAERVASGSRLLTTIGYRLAGKTTFALEGSIFVAGAAVQWLRDGLGLIERAEQSGGMAAASNEEEMIYLVPAFTGLGAPWWDPEARGAIFGLTRGTGPNELVRAALEAVAYQTADLLSAMKRDWHGARETVLRVDGGMVASDWTMQRLADLLDAPVDRPVVLETTALGAAWIAGQKAGVWPDAEGFADRWRLHRRFESTMEPKLREAKLKGWADAVSRTLSRHR</sequence>
<dbReference type="SUPFAM" id="SSF53067">
    <property type="entry name" value="Actin-like ATPase domain"/>
    <property type="match status" value="2"/>
</dbReference>
<protein>
    <recommendedName>
        <fullName evidence="9">Glycerol kinase</fullName>
        <ecNumber evidence="9">2.7.1.30</ecNumber>
    </recommendedName>
    <alternativeName>
        <fullName evidence="9">ATP:glycerol 3-phosphotransferase</fullName>
    </alternativeName>
    <alternativeName>
        <fullName evidence="9">Glycerokinase</fullName>
        <shortName evidence="9">GK</shortName>
    </alternativeName>
</protein>
<dbReference type="InterPro" id="IPR018484">
    <property type="entry name" value="FGGY_N"/>
</dbReference>
<evidence type="ECO:0000259" key="11">
    <source>
        <dbReference type="Pfam" id="PF00370"/>
    </source>
</evidence>
<keyword evidence="14" id="KW-1185">Reference proteome</keyword>
<evidence type="ECO:0000256" key="10">
    <source>
        <dbReference type="RuleBase" id="RU003733"/>
    </source>
</evidence>
<feature type="binding site" evidence="9">
    <location>
        <position position="12"/>
    </location>
    <ligand>
        <name>ADP</name>
        <dbReference type="ChEBI" id="CHEBI:456216"/>
    </ligand>
</feature>
<dbReference type="InterPro" id="IPR005999">
    <property type="entry name" value="Glycerol_kin"/>
</dbReference>
<keyword evidence="7 9" id="KW-0067">ATP-binding</keyword>
<evidence type="ECO:0000256" key="1">
    <source>
        <dbReference type="ARBA" id="ARBA00005190"/>
    </source>
</evidence>
<dbReference type="GO" id="GO:0019563">
    <property type="term" value="P:glycerol catabolic process"/>
    <property type="evidence" value="ECO:0007669"/>
    <property type="project" value="UniProtKB-UniRule"/>
</dbReference>
<feature type="binding site" evidence="9">
    <location>
        <position position="243"/>
    </location>
    <ligand>
        <name>sn-glycerol 3-phosphate</name>
        <dbReference type="ChEBI" id="CHEBI:57597"/>
    </ligand>
</feature>
<feature type="binding site" evidence="9">
    <location>
        <position position="13"/>
    </location>
    <ligand>
        <name>ATP</name>
        <dbReference type="ChEBI" id="CHEBI:30616"/>
    </ligand>
</feature>
<comment type="catalytic activity">
    <reaction evidence="8 9">
        <text>glycerol + ATP = sn-glycerol 3-phosphate + ADP + H(+)</text>
        <dbReference type="Rhea" id="RHEA:21644"/>
        <dbReference type="ChEBI" id="CHEBI:15378"/>
        <dbReference type="ChEBI" id="CHEBI:17754"/>
        <dbReference type="ChEBI" id="CHEBI:30616"/>
        <dbReference type="ChEBI" id="CHEBI:57597"/>
        <dbReference type="ChEBI" id="CHEBI:456216"/>
        <dbReference type="EC" id="2.7.1.30"/>
    </reaction>
</comment>
<dbReference type="InterPro" id="IPR018485">
    <property type="entry name" value="FGGY_C"/>
</dbReference>
<evidence type="ECO:0000256" key="8">
    <source>
        <dbReference type="ARBA" id="ARBA00052101"/>
    </source>
</evidence>
<dbReference type="PIRSF" id="PIRSF000538">
    <property type="entry name" value="GlpK"/>
    <property type="match status" value="1"/>
</dbReference>
<feature type="binding site" evidence="9">
    <location>
        <position position="410"/>
    </location>
    <ligand>
        <name>ADP</name>
        <dbReference type="ChEBI" id="CHEBI:456216"/>
    </ligand>
</feature>
<feature type="binding site" evidence="9">
    <location>
        <position position="16"/>
    </location>
    <ligand>
        <name>ADP</name>
        <dbReference type="ChEBI" id="CHEBI:456216"/>
    </ligand>
</feature>
<dbReference type="NCBIfam" id="NF000756">
    <property type="entry name" value="PRK00047.1"/>
    <property type="match status" value="1"/>
</dbReference>
<evidence type="ECO:0000259" key="12">
    <source>
        <dbReference type="Pfam" id="PF02782"/>
    </source>
</evidence>
<dbReference type="GO" id="GO:0004370">
    <property type="term" value="F:glycerol kinase activity"/>
    <property type="evidence" value="ECO:0007669"/>
    <property type="project" value="UniProtKB-UniRule"/>
</dbReference>
<dbReference type="GO" id="GO:0005829">
    <property type="term" value="C:cytosol"/>
    <property type="evidence" value="ECO:0007669"/>
    <property type="project" value="UniProtKB-ARBA"/>
</dbReference>
<keyword evidence="4 9" id="KW-0547">Nucleotide-binding</keyword>
<evidence type="ECO:0000313" key="14">
    <source>
        <dbReference type="Proteomes" id="UP000190135"/>
    </source>
</evidence>
<feature type="binding site" evidence="9">
    <location>
        <position position="83"/>
    </location>
    <ligand>
        <name>sn-glycerol 3-phosphate</name>
        <dbReference type="ChEBI" id="CHEBI:57597"/>
    </ligand>
</feature>
<evidence type="ECO:0000313" key="13">
    <source>
        <dbReference type="EMBL" id="SKA34583.1"/>
    </source>
</evidence>
<comment type="caution">
    <text evidence="9">Lacks conserved residue(s) required for the propagation of feature annotation.</text>
</comment>
<proteinExistence type="inferred from homology"/>
<keyword evidence="3 9" id="KW-0808">Transferase</keyword>
<dbReference type="GO" id="GO:0005524">
    <property type="term" value="F:ATP binding"/>
    <property type="evidence" value="ECO:0007669"/>
    <property type="project" value="UniProtKB-UniRule"/>
</dbReference>
<evidence type="ECO:0000256" key="5">
    <source>
        <dbReference type="ARBA" id="ARBA00022777"/>
    </source>
</evidence>
<dbReference type="STRING" id="1365950.SAMN05428963_11770"/>
<dbReference type="Pfam" id="PF00370">
    <property type="entry name" value="FGGY_N"/>
    <property type="match status" value="1"/>
</dbReference>
<reference evidence="14" key="1">
    <citation type="submission" date="2017-02" db="EMBL/GenBank/DDBJ databases">
        <authorList>
            <person name="Varghese N."/>
            <person name="Submissions S."/>
        </authorList>
    </citation>
    <scope>NUCLEOTIDE SEQUENCE [LARGE SCALE GENOMIC DNA]</scope>
    <source>
        <strain evidence="14">USBA 369</strain>
    </source>
</reference>
<feature type="binding site" evidence="9">
    <location>
        <position position="14"/>
    </location>
    <ligand>
        <name>ATP</name>
        <dbReference type="ChEBI" id="CHEBI:30616"/>
    </ligand>
</feature>
<dbReference type="PROSITE" id="PS00933">
    <property type="entry name" value="FGGY_KINASES_1"/>
    <property type="match status" value="1"/>
</dbReference>
<dbReference type="HAMAP" id="MF_00186">
    <property type="entry name" value="Glycerol_kin"/>
    <property type="match status" value="1"/>
</dbReference>
<feature type="binding site" evidence="9">
    <location>
        <position position="12"/>
    </location>
    <ligand>
        <name>ATP</name>
        <dbReference type="ChEBI" id="CHEBI:30616"/>
    </ligand>
</feature>
<dbReference type="PROSITE" id="PS00445">
    <property type="entry name" value="FGGY_KINASES_2"/>
    <property type="match status" value="1"/>
</dbReference>
<feature type="binding site" evidence="9">
    <location>
        <position position="134"/>
    </location>
    <ligand>
        <name>sn-glycerol 3-phosphate</name>
        <dbReference type="ChEBI" id="CHEBI:57597"/>
    </ligand>
</feature>
<dbReference type="EMBL" id="FUXL01000017">
    <property type="protein sequence ID" value="SKA34583.1"/>
    <property type="molecule type" value="Genomic_DNA"/>
</dbReference>
<dbReference type="FunFam" id="3.30.420.40:FF:000007">
    <property type="entry name" value="Glycerol kinase"/>
    <property type="match status" value="1"/>
</dbReference>
<comment type="pathway">
    <text evidence="1 9">Polyol metabolism; glycerol degradation via glycerol kinase pathway; sn-glycerol 3-phosphate from glycerol: step 1/1.</text>
</comment>
<evidence type="ECO:0000256" key="4">
    <source>
        <dbReference type="ARBA" id="ARBA00022741"/>
    </source>
</evidence>
<keyword evidence="6 9" id="KW-0319">Glycerol metabolism</keyword>
<feature type="domain" description="Carbohydrate kinase FGGY C-terminal" evidence="12">
    <location>
        <begin position="261"/>
        <end position="447"/>
    </location>
</feature>
<evidence type="ECO:0000256" key="2">
    <source>
        <dbReference type="ARBA" id="ARBA00009156"/>
    </source>
</evidence>
<feature type="binding site" evidence="9">
    <location>
        <position position="265"/>
    </location>
    <ligand>
        <name>ATP</name>
        <dbReference type="ChEBI" id="CHEBI:30616"/>
    </ligand>
</feature>
<accession>A0A1T4T297</accession>
<keyword evidence="5 9" id="KW-0418">Kinase</keyword>
<feature type="binding site" evidence="9">
    <location>
        <position position="83"/>
    </location>
    <ligand>
        <name>glycerol</name>
        <dbReference type="ChEBI" id="CHEBI:17754"/>
    </ligand>
</feature>
<dbReference type="Gene3D" id="3.30.420.40">
    <property type="match status" value="2"/>
</dbReference>
<dbReference type="AlphaFoldDB" id="A0A1T4T297"/>
<name>A0A1T4T297_9HYPH</name>
<organism evidence="13 14">
    <name type="scientific">Consotaella salsifontis</name>
    <dbReference type="NCBI Taxonomy" id="1365950"/>
    <lineage>
        <taxon>Bacteria</taxon>
        <taxon>Pseudomonadati</taxon>
        <taxon>Pseudomonadota</taxon>
        <taxon>Alphaproteobacteria</taxon>
        <taxon>Hyphomicrobiales</taxon>
        <taxon>Aurantimonadaceae</taxon>
        <taxon>Consotaella</taxon>
    </lineage>
</organism>
<dbReference type="Pfam" id="PF02782">
    <property type="entry name" value="FGGY_C"/>
    <property type="match status" value="1"/>
</dbReference>
<dbReference type="EC" id="2.7.1.30" evidence="9"/>
<dbReference type="PANTHER" id="PTHR10196:SF78">
    <property type="entry name" value="GLYCEROL KINASE"/>
    <property type="match status" value="1"/>
</dbReference>
<evidence type="ECO:0000256" key="3">
    <source>
        <dbReference type="ARBA" id="ARBA00022679"/>
    </source>
</evidence>
<feature type="domain" description="Carbohydrate kinase FGGY N-terminal" evidence="11">
    <location>
        <begin position="5"/>
        <end position="250"/>
    </location>
</feature>
<feature type="binding site" evidence="9">
    <location>
        <position position="308"/>
    </location>
    <ligand>
        <name>ADP</name>
        <dbReference type="ChEBI" id="CHEBI:456216"/>
    </ligand>
</feature>
<dbReference type="UniPathway" id="UPA00618">
    <property type="reaction ID" value="UER00672"/>
</dbReference>
<feature type="binding site" evidence="9">
    <location>
        <position position="410"/>
    </location>
    <ligand>
        <name>ATP</name>
        <dbReference type="ChEBI" id="CHEBI:30616"/>
    </ligand>
</feature>
<dbReference type="NCBIfam" id="TIGR01311">
    <property type="entry name" value="glycerol_kin"/>
    <property type="match status" value="1"/>
</dbReference>
<evidence type="ECO:0000256" key="6">
    <source>
        <dbReference type="ARBA" id="ARBA00022798"/>
    </source>
</evidence>
<evidence type="ECO:0000256" key="9">
    <source>
        <dbReference type="HAMAP-Rule" id="MF_00186"/>
    </source>
</evidence>
<feature type="binding site" evidence="9">
    <location>
        <position position="243"/>
    </location>
    <ligand>
        <name>glycerol</name>
        <dbReference type="ChEBI" id="CHEBI:17754"/>
    </ligand>
</feature>
<feature type="binding site" evidence="9">
    <location>
        <position position="244"/>
    </location>
    <ligand>
        <name>glycerol</name>
        <dbReference type="ChEBI" id="CHEBI:17754"/>
    </ligand>
</feature>
<feature type="binding site" evidence="9">
    <location>
        <position position="82"/>
    </location>
    <ligand>
        <name>sn-glycerol 3-phosphate</name>
        <dbReference type="ChEBI" id="CHEBI:57597"/>
    </ligand>
</feature>
<dbReference type="InterPro" id="IPR043129">
    <property type="entry name" value="ATPase_NBD"/>
</dbReference>
<comment type="function">
    <text evidence="9">Key enzyme in the regulation of glycerol uptake and metabolism. Catalyzes the phosphorylation of glycerol to yield sn-glycerol 3-phosphate.</text>
</comment>
<feature type="binding site" evidence="9">
    <location>
        <position position="312"/>
    </location>
    <ligand>
        <name>ATP</name>
        <dbReference type="ChEBI" id="CHEBI:30616"/>
    </ligand>
</feature>
<feature type="binding site" evidence="9">
    <location>
        <position position="12"/>
    </location>
    <ligand>
        <name>sn-glycerol 3-phosphate</name>
        <dbReference type="ChEBI" id="CHEBI:57597"/>
    </ligand>
</feature>
<dbReference type="RefSeq" id="WP_078709977.1">
    <property type="nucleotide sequence ID" value="NZ_FUXL01000017.1"/>
</dbReference>
<dbReference type="OrthoDB" id="9805576at2"/>
<feature type="binding site" evidence="9">
    <location>
        <position position="82"/>
    </location>
    <ligand>
        <name>glycerol</name>
        <dbReference type="ChEBI" id="CHEBI:17754"/>
    </ligand>
</feature>
<dbReference type="Proteomes" id="UP000190135">
    <property type="component" value="Unassembled WGS sequence"/>
</dbReference>
<evidence type="ECO:0000256" key="7">
    <source>
        <dbReference type="ARBA" id="ARBA00022840"/>
    </source>
</evidence>